<keyword evidence="3" id="KW-1185">Reference proteome</keyword>
<reference evidence="2 3" key="1">
    <citation type="submission" date="2016-10" db="EMBL/GenBank/DDBJ databases">
        <authorList>
            <person name="de Groot N.N."/>
        </authorList>
    </citation>
    <scope>NUCLEOTIDE SEQUENCE [LARGE SCALE GENOMIC DNA]</scope>
    <source>
        <strain evidence="2 3">CGMCC 1.10825</strain>
    </source>
</reference>
<protein>
    <recommendedName>
        <fullName evidence="4">DUF2809 domain-containing protein</fullName>
    </recommendedName>
</protein>
<evidence type="ECO:0008006" key="4">
    <source>
        <dbReference type="Google" id="ProtNLM"/>
    </source>
</evidence>
<dbReference type="STRING" id="1159016.SAMN02927937_01262"/>
<dbReference type="AlphaFoldDB" id="A0A1H6KWD7"/>
<evidence type="ECO:0000313" key="2">
    <source>
        <dbReference type="EMBL" id="SEH76029.1"/>
    </source>
</evidence>
<feature type="transmembrane region" description="Helical" evidence="1">
    <location>
        <begin position="9"/>
        <end position="27"/>
    </location>
</feature>
<keyword evidence="1" id="KW-0812">Transmembrane</keyword>
<keyword evidence="1" id="KW-0472">Membrane</keyword>
<keyword evidence="1" id="KW-1133">Transmembrane helix</keyword>
<dbReference type="InterPro" id="IPR021257">
    <property type="entry name" value="DUF2809"/>
</dbReference>
<accession>A0A1H6KWD7</accession>
<sequence>MKFLRFNQTYFFIALILFVVEVLIALYVHDDFIRPFVGDVIVVWFIYYSIKTFVGIKALYIAVFTLFFAFAVETAQYFQLINILGLQNEQWARIVIGTSFSWWDMLCYIVGFLFLFVIDKKLRKNH</sequence>
<dbReference type="OrthoDB" id="5360192at2"/>
<feature type="transmembrane region" description="Helical" evidence="1">
    <location>
        <begin position="100"/>
        <end position="118"/>
    </location>
</feature>
<dbReference type="Proteomes" id="UP000199634">
    <property type="component" value="Unassembled WGS sequence"/>
</dbReference>
<name>A0A1H6KWD7_9FLAO</name>
<gene>
    <name evidence="2" type="ORF">SAMN02927937_01262</name>
</gene>
<evidence type="ECO:0000256" key="1">
    <source>
        <dbReference type="SAM" id="Phobius"/>
    </source>
</evidence>
<feature type="transmembrane region" description="Helical" evidence="1">
    <location>
        <begin position="33"/>
        <end position="50"/>
    </location>
</feature>
<organism evidence="2 3">
    <name type="scientific">Paenimyroides marinum</name>
    <dbReference type="NCBI Taxonomy" id="1159016"/>
    <lineage>
        <taxon>Bacteria</taxon>
        <taxon>Pseudomonadati</taxon>
        <taxon>Bacteroidota</taxon>
        <taxon>Flavobacteriia</taxon>
        <taxon>Flavobacteriales</taxon>
        <taxon>Flavobacteriaceae</taxon>
        <taxon>Paenimyroides</taxon>
    </lineage>
</organism>
<dbReference type="RefSeq" id="WP_091097582.1">
    <property type="nucleotide sequence ID" value="NZ_FNXE01000014.1"/>
</dbReference>
<evidence type="ECO:0000313" key="3">
    <source>
        <dbReference type="Proteomes" id="UP000199634"/>
    </source>
</evidence>
<dbReference type="EMBL" id="FNXE01000014">
    <property type="protein sequence ID" value="SEH76029.1"/>
    <property type="molecule type" value="Genomic_DNA"/>
</dbReference>
<feature type="transmembrane region" description="Helical" evidence="1">
    <location>
        <begin position="59"/>
        <end position="80"/>
    </location>
</feature>
<dbReference type="Pfam" id="PF10990">
    <property type="entry name" value="DUF2809"/>
    <property type="match status" value="1"/>
</dbReference>
<proteinExistence type="predicted"/>